<name>C6TGZ4_SOYBN</name>
<dbReference type="GO" id="GO:0005524">
    <property type="term" value="F:ATP binding"/>
    <property type="evidence" value="ECO:0007669"/>
    <property type="project" value="UniProtKB-KW"/>
</dbReference>
<evidence type="ECO:0000256" key="3">
    <source>
        <dbReference type="ARBA" id="ARBA00011245"/>
    </source>
</evidence>
<keyword evidence="6" id="KW-0723">Serine/threonine-protein kinase</keyword>
<dbReference type="Pfam" id="PF00069">
    <property type="entry name" value="Pkinase"/>
    <property type="match status" value="1"/>
</dbReference>
<comment type="function">
    <text evidence="11">Casein kinases are operationally defined by their preferential utilization of acidic proteins such as caseins as substrates. It can phosphorylate a large number of proteins.</text>
</comment>
<feature type="compositionally biased region" description="Polar residues" evidence="12">
    <location>
        <begin position="325"/>
        <end position="342"/>
    </location>
</feature>
<dbReference type="PROSITE" id="PS00108">
    <property type="entry name" value="PROTEIN_KINASE_ST"/>
    <property type="match status" value="1"/>
</dbReference>
<dbReference type="InterPro" id="IPR000719">
    <property type="entry name" value="Prot_kinase_dom"/>
</dbReference>
<evidence type="ECO:0000256" key="4">
    <source>
        <dbReference type="ARBA" id="ARBA00012513"/>
    </source>
</evidence>
<dbReference type="PANTHER" id="PTHR11909">
    <property type="entry name" value="CASEIN KINASE-RELATED"/>
    <property type="match status" value="1"/>
</dbReference>
<dbReference type="GO" id="GO:0005737">
    <property type="term" value="C:cytoplasm"/>
    <property type="evidence" value="ECO:0007669"/>
    <property type="project" value="UniProtKB-SubCell"/>
</dbReference>
<organism evidence="14">
    <name type="scientific">Glycine max</name>
    <name type="common">Soybean</name>
    <name type="synonym">Glycine hispida</name>
    <dbReference type="NCBI Taxonomy" id="3847"/>
    <lineage>
        <taxon>Eukaryota</taxon>
        <taxon>Viridiplantae</taxon>
        <taxon>Streptophyta</taxon>
        <taxon>Embryophyta</taxon>
        <taxon>Tracheophyta</taxon>
        <taxon>Spermatophyta</taxon>
        <taxon>Magnoliopsida</taxon>
        <taxon>eudicotyledons</taxon>
        <taxon>Gunneridae</taxon>
        <taxon>Pentapetalae</taxon>
        <taxon>rosids</taxon>
        <taxon>fabids</taxon>
        <taxon>Fabales</taxon>
        <taxon>Fabaceae</taxon>
        <taxon>Papilionoideae</taxon>
        <taxon>50 kb inversion clade</taxon>
        <taxon>NPAAA clade</taxon>
        <taxon>indigoferoid/millettioid clade</taxon>
        <taxon>Phaseoleae</taxon>
        <taxon>Glycine</taxon>
        <taxon>Glycine subgen. Soja</taxon>
    </lineage>
</organism>
<feature type="compositionally biased region" description="Low complexity" evidence="12">
    <location>
        <begin position="378"/>
        <end position="390"/>
    </location>
</feature>
<dbReference type="RefSeq" id="NP_001242599.1">
    <property type="nucleotide sequence ID" value="NM_001255670.2"/>
</dbReference>
<dbReference type="InterPro" id="IPR008271">
    <property type="entry name" value="Ser/Thr_kinase_AS"/>
</dbReference>
<proteinExistence type="evidence at transcript level"/>
<dbReference type="SMART" id="SM00220">
    <property type="entry name" value="S_TKc"/>
    <property type="match status" value="1"/>
</dbReference>
<evidence type="ECO:0000256" key="1">
    <source>
        <dbReference type="ARBA" id="ARBA00004496"/>
    </source>
</evidence>
<evidence type="ECO:0000256" key="5">
    <source>
        <dbReference type="ARBA" id="ARBA00022490"/>
    </source>
</evidence>
<dbReference type="KEGG" id="gmx:100795570"/>
<evidence type="ECO:0000313" key="14">
    <source>
        <dbReference type="EMBL" id="ACU21096.1"/>
    </source>
</evidence>
<evidence type="ECO:0000256" key="7">
    <source>
        <dbReference type="ARBA" id="ARBA00022679"/>
    </source>
</evidence>
<feature type="region of interest" description="Disordered" evidence="12">
    <location>
        <begin position="315"/>
        <end position="416"/>
    </location>
</feature>
<dbReference type="Gene3D" id="1.10.510.10">
    <property type="entry name" value="Transferase(Phosphotransferase) domain 1"/>
    <property type="match status" value="1"/>
</dbReference>
<dbReference type="CDD" id="cd14125">
    <property type="entry name" value="STKc_CK1_delta_epsilon"/>
    <property type="match status" value="1"/>
</dbReference>
<keyword evidence="5" id="KW-0963">Cytoplasm</keyword>
<dbReference type="SUPFAM" id="SSF56112">
    <property type="entry name" value="Protein kinase-like (PK-like)"/>
    <property type="match status" value="1"/>
</dbReference>
<evidence type="ECO:0000256" key="2">
    <source>
        <dbReference type="ARBA" id="ARBA00005926"/>
    </source>
</evidence>
<dbReference type="InterPro" id="IPR050235">
    <property type="entry name" value="CK1_Ser-Thr_kinase"/>
</dbReference>
<dbReference type="ExpressionAtlas" id="C6TGZ4">
    <property type="expression patterns" value="baseline and differential"/>
</dbReference>
<comment type="subunit">
    <text evidence="3">Monomer.</text>
</comment>
<dbReference type="GO" id="GO:0004674">
    <property type="term" value="F:protein serine/threonine kinase activity"/>
    <property type="evidence" value="ECO:0007669"/>
    <property type="project" value="UniProtKB-KW"/>
</dbReference>
<evidence type="ECO:0000259" key="13">
    <source>
        <dbReference type="PROSITE" id="PS50011"/>
    </source>
</evidence>
<keyword evidence="8" id="KW-0547">Nucleotide-binding</keyword>
<feature type="compositionally biased region" description="Polar residues" evidence="12">
    <location>
        <begin position="356"/>
        <end position="372"/>
    </location>
</feature>
<comment type="similarity">
    <text evidence="2">Belongs to the protein kinase superfamily. CK1 Ser/Thr protein kinase family. Casein kinase I subfamily.</text>
</comment>
<evidence type="ECO:0000256" key="12">
    <source>
        <dbReference type="SAM" id="MobiDB-lite"/>
    </source>
</evidence>
<evidence type="ECO:0000256" key="11">
    <source>
        <dbReference type="ARBA" id="ARBA00024949"/>
    </source>
</evidence>
<dbReference type="FunFam" id="3.30.200.20:FF:000538">
    <property type="entry name" value="Putative Casein kinase I"/>
    <property type="match status" value="1"/>
</dbReference>
<sequence length="471" mass="53151">MEPRVANKFRLGRKIGSGSSCEIYLGTNTQTNEEVAIKLENVKTKHPQLLYESKLYKILQGGTGIPNVRWFGIEGDYNVLVMDLLGPSLEDLFNFCTRKLSLKTVLMLADQMINRVEFIHSKSFLHRDIKPDNFLMGLGRRANQVYAIDFGLAKKYRDTSTHQHIPYRENKNLTGTARYASMNTHLGIEQSRRDDLESLGFVLMYFLRGSLPWQGLKAGTKKQKYEKISEKKVSTSIESLCRGYPSEFASYFHYCRSLRFDDKPDYAYLKRLFRDLFIREGFQFDYVFDWTILKYQQSQIATPVRVIVPTAGQSSGLPPAVVNADRQTGGVNSRHTGWSSSDPARRRNSGPIANDGMSSRQKAPVPSDSTGSKDVMLSSSNFRSSGSTRRGAVSSSRDAAVGNETEPSHPLTMDASPGALRKISNAQRSSPIMSFEHNRTSSGRNTSNMKNYESTLRGIETLNFNDERLQY</sequence>
<dbReference type="FunFam" id="1.10.510.10:FF:000134">
    <property type="entry name" value="Casein kinase I isoform delta-like"/>
    <property type="match status" value="1"/>
</dbReference>
<keyword evidence="7" id="KW-0808">Transferase</keyword>
<keyword evidence="9" id="KW-0418">Kinase</keyword>
<evidence type="ECO:0000256" key="8">
    <source>
        <dbReference type="ARBA" id="ARBA00022741"/>
    </source>
</evidence>
<evidence type="ECO:0000256" key="6">
    <source>
        <dbReference type="ARBA" id="ARBA00022527"/>
    </source>
</evidence>
<dbReference type="PROSITE" id="PS50011">
    <property type="entry name" value="PROTEIN_KINASE_DOM"/>
    <property type="match status" value="1"/>
</dbReference>
<comment type="subcellular location">
    <subcellularLocation>
        <location evidence="1">Cytoplasm</location>
    </subcellularLocation>
</comment>
<accession>C6TGZ4</accession>
<dbReference type="EC" id="2.7.11.1" evidence="4"/>
<dbReference type="OrthoDB" id="5800476at2759"/>
<dbReference type="EMBL" id="BT096904">
    <property type="protein sequence ID" value="ACU21096.1"/>
    <property type="molecule type" value="mRNA"/>
</dbReference>
<dbReference type="AlphaFoldDB" id="C6TGZ4"/>
<protein>
    <recommendedName>
        <fullName evidence="4">non-specific serine/threonine protein kinase</fullName>
        <ecNumber evidence="4">2.7.11.1</ecNumber>
    </recommendedName>
</protein>
<evidence type="ECO:0000256" key="9">
    <source>
        <dbReference type="ARBA" id="ARBA00022777"/>
    </source>
</evidence>
<keyword evidence="10" id="KW-0067">ATP-binding</keyword>
<dbReference type="GeneID" id="100795570"/>
<evidence type="ECO:0000256" key="10">
    <source>
        <dbReference type="ARBA" id="ARBA00022840"/>
    </source>
</evidence>
<reference evidence="14" key="1">
    <citation type="submission" date="2009-08" db="EMBL/GenBank/DDBJ databases">
        <authorList>
            <person name="Cheung F."/>
            <person name="Xiao Y."/>
            <person name="Chan A."/>
            <person name="Moskal W."/>
            <person name="Town C.D."/>
        </authorList>
    </citation>
    <scope>NUCLEOTIDE SEQUENCE</scope>
</reference>
<feature type="domain" description="Protein kinase" evidence="13">
    <location>
        <begin position="9"/>
        <end position="278"/>
    </location>
</feature>
<dbReference type="InterPro" id="IPR011009">
    <property type="entry name" value="Kinase-like_dom_sf"/>
</dbReference>